<dbReference type="EMBL" id="MHWE01000006">
    <property type="protein sequence ID" value="OHB04430.1"/>
    <property type="molecule type" value="Genomic_DNA"/>
</dbReference>
<reference evidence="8 9" key="1">
    <citation type="journal article" date="2016" name="Nat. Commun.">
        <title>Thousands of microbial genomes shed light on interconnected biogeochemical processes in an aquifer system.</title>
        <authorList>
            <person name="Anantharaman K."/>
            <person name="Brown C.T."/>
            <person name="Hug L.A."/>
            <person name="Sharon I."/>
            <person name="Castelle C.J."/>
            <person name="Probst A.J."/>
            <person name="Thomas B.C."/>
            <person name="Singh A."/>
            <person name="Wilkins M.J."/>
            <person name="Karaoz U."/>
            <person name="Brodie E.L."/>
            <person name="Williams K.H."/>
            <person name="Hubbard S.S."/>
            <person name="Banfield J.F."/>
        </authorList>
    </citation>
    <scope>NUCLEOTIDE SEQUENCE [LARGE SCALE GENOMIC DNA]</scope>
</reference>
<dbReference type="Gene3D" id="3.30.420.100">
    <property type="match status" value="1"/>
</dbReference>
<dbReference type="HAMAP" id="MF_01337_B">
    <property type="entry name" value="Ribosomal_uL18_B"/>
    <property type="match status" value="1"/>
</dbReference>
<comment type="function">
    <text evidence="7">This is one of the proteins that bind and probably mediate the attachment of the 5S RNA into the large ribosomal subunit, where it forms part of the central protuberance.</text>
</comment>
<accession>A0A1G2U651</accession>
<comment type="similarity">
    <text evidence="1 7">Belongs to the universal ribosomal protein uL18 family.</text>
</comment>
<organism evidence="8 9">
    <name type="scientific">Candidatus Zambryskibacteria bacterium RIFCSPLOWO2_01_FULL_45_21</name>
    <dbReference type="NCBI Taxonomy" id="1802761"/>
    <lineage>
        <taxon>Bacteria</taxon>
        <taxon>Candidatus Zambryskiibacteriota</taxon>
    </lineage>
</organism>
<dbReference type="PANTHER" id="PTHR12899:SF3">
    <property type="entry name" value="LARGE RIBOSOMAL SUBUNIT PROTEIN UL18M"/>
    <property type="match status" value="1"/>
</dbReference>
<protein>
    <recommendedName>
        <fullName evidence="6 7">Large ribosomal subunit protein uL18</fullName>
    </recommendedName>
</protein>
<evidence type="ECO:0000256" key="1">
    <source>
        <dbReference type="ARBA" id="ARBA00007116"/>
    </source>
</evidence>
<evidence type="ECO:0000313" key="9">
    <source>
        <dbReference type="Proteomes" id="UP000176800"/>
    </source>
</evidence>
<keyword evidence="3 7" id="KW-0694">RNA-binding</keyword>
<evidence type="ECO:0000256" key="4">
    <source>
        <dbReference type="ARBA" id="ARBA00022980"/>
    </source>
</evidence>
<name>A0A1G2U651_9BACT</name>
<evidence type="ECO:0000256" key="3">
    <source>
        <dbReference type="ARBA" id="ARBA00022884"/>
    </source>
</evidence>
<dbReference type="Proteomes" id="UP000176800">
    <property type="component" value="Unassembled WGS sequence"/>
</dbReference>
<evidence type="ECO:0000256" key="6">
    <source>
        <dbReference type="ARBA" id="ARBA00035197"/>
    </source>
</evidence>
<evidence type="ECO:0000313" key="8">
    <source>
        <dbReference type="EMBL" id="OHB04430.1"/>
    </source>
</evidence>
<dbReference type="AlphaFoldDB" id="A0A1G2U651"/>
<dbReference type="GO" id="GO:0008097">
    <property type="term" value="F:5S rRNA binding"/>
    <property type="evidence" value="ECO:0007669"/>
    <property type="project" value="TreeGrafter"/>
</dbReference>
<keyword evidence="4 7" id="KW-0689">Ribosomal protein</keyword>
<dbReference type="InterPro" id="IPR004389">
    <property type="entry name" value="Ribosomal_uL18_bac-type"/>
</dbReference>
<dbReference type="FunFam" id="3.30.420.100:FF:000001">
    <property type="entry name" value="50S ribosomal protein L18"/>
    <property type="match status" value="1"/>
</dbReference>
<dbReference type="GO" id="GO:0006412">
    <property type="term" value="P:translation"/>
    <property type="evidence" value="ECO:0007669"/>
    <property type="project" value="UniProtKB-UniRule"/>
</dbReference>
<evidence type="ECO:0000256" key="2">
    <source>
        <dbReference type="ARBA" id="ARBA00022730"/>
    </source>
</evidence>
<dbReference type="CDD" id="cd00432">
    <property type="entry name" value="Ribosomal_L18_L5e"/>
    <property type="match status" value="1"/>
</dbReference>
<dbReference type="NCBIfam" id="TIGR00060">
    <property type="entry name" value="L18_bact"/>
    <property type="match status" value="1"/>
</dbReference>
<dbReference type="InterPro" id="IPR005484">
    <property type="entry name" value="Ribosomal_uL18_bac/plant/anim"/>
</dbReference>
<dbReference type="Pfam" id="PF00861">
    <property type="entry name" value="Ribosomal_L18p"/>
    <property type="match status" value="1"/>
</dbReference>
<dbReference type="InterPro" id="IPR057268">
    <property type="entry name" value="Ribosomal_L18"/>
</dbReference>
<proteinExistence type="inferred from homology"/>
<dbReference type="GO" id="GO:0003735">
    <property type="term" value="F:structural constituent of ribosome"/>
    <property type="evidence" value="ECO:0007669"/>
    <property type="project" value="InterPro"/>
</dbReference>
<evidence type="ECO:0000256" key="5">
    <source>
        <dbReference type="ARBA" id="ARBA00023274"/>
    </source>
</evidence>
<sequence length="117" mass="13168">MKNKNILKTKKRERRHAKIRAKIIGTSEKPRMSVFKSNRFLYVQIIDDEAGKTLVTGSTKGISGKNQLEKARSLGENIAKKAIEKKIKKVVFDRSGYIYTGKIKKVASAAREGGLKF</sequence>
<dbReference type="GO" id="GO:0022625">
    <property type="term" value="C:cytosolic large ribosomal subunit"/>
    <property type="evidence" value="ECO:0007669"/>
    <property type="project" value="TreeGrafter"/>
</dbReference>
<evidence type="ECO:0000256" key="7">
    <source>
        <dbReference type="HAMAP-Rule" id="MF_01337"/>
    </source>
</evidence>
<keyword evidence="2 7" id="KW-0699">rRNA-binding</keyword>
<dbReference type="PANTHER" id="PTHR12899">
    <property type="entry name" value="39S RIBOSOMAL PROTEIN L18, MITOCHONDRIAL"/>
    <property type="match status" value="1"/>
</dbReference>
<dbReference type="SUPFAM" id="SSF53137">
    <property type="entry name" value="Translational machinery components"/>
    <property type="match status" value="1"/>
</dbReference>
<comment type="caution">
    <text evidence="8">The sequence shown here is derived from an EMBL/GenBank/DDBJ whole genome shotgun (WGS) entry which is preliminary data.</text>
</comment>
<gene>
    <name evidence="7" type="primary">rplR</name>
    <name evidence="8" type="ORF">A3B14_03255</name>
</gene>
<keyword evidence="5 7" id="KW-0687">Ribonucleoprotein</keyword>
<comment type="subunit">
    <text evidence="7">Part of the 50S ribosomal subunit; part of the 5S rRNA/L5/L18/L25 subcomplex. Contacts the 5S and 23S rRNAs.</text>
</comment>